<protein>
    <submittedName>
        <fullName evidence="3">Uncharacterized protein</fullName>
    </submittedName>
</protein>
<evidence type="ECO:0000256" key="1">
    <source>
        <dbReference type="SAM" id="MobiDB-lite"/>
    </source>
</evidence>
<comment type="caution">
    <text evidence="3">The sequence shown here is derived from an EMBL/GenBank/DDBJ whole genome shotgun (WGS) entry which is preliminary data.</text>
</comment>
<name>A0A9W8MSU3_9AGAR</name>
<feature type="compositionally biased region" description="Low complexity" evidence="1">
    <location>
        <begin position="429"/>
        <end position="438"/>
    </location>
</feature>
<dbReference type="OrthoDB" id="3270336at2759"/>
<keyword evidence="2" id="KW-0472">Membrane</keyword>
<evidence type="ECO:0000313" key="4">
    <source>
        <dbReference type="Proteomes" id="UP001148786"/>
    </source>
</evidence>
<evidence type="ECO:0000313" key="3">
    <source>
        <dbReference type="EMBL" id="KAJ3507459.1"/>
    </source>
</evidence>
<dbReference type="AlphaFoldDB" id="A0A9W8MSU3"/>
<keyword evidence="2" id="KW-0812">Transmembrane</keyword>
<dbReference type="EMBL" id="JANKHO010000657">
    <property type="protein sequence ID" value="KAJ3507459.1"/>
    <property type="molecule type" value="Genomic_DNA"/>
</dbReference>
<organism evidence="3 4">
    <name type="scientific">Agrocybe chaxingu</name>
    <dbReference type="NCBI Taxonomy" id="84603"/>
    <lineage>
        <taxon>Eukaryota</taxon>
        <taxon>Fungi</taxon>
        <taxon>Dikarya</taxon>
        <taxon>Basidiomycota</taxon>
        <taxon>Agaricomycotina</taxon>
        <taxon>Agaricomycetes</taxon>
        <taxon>Agaricomycetidae</taxon>
        <taxon>Agaricales</taxon>
        <taxon>Agaricineae</taxon>
        <taxon>Strophariaceae</taxon>
        <taxon>Agrocybe</taxon>
    </lineage>
</organism>
<feature type="region of interest" description="Disordered" evidence="1">
    <location>
        <begin position="429"/>
        <end position="460"/>
    </location>
</feature>
<accession>A0A9W8MSU3</accession>
<feature type="transmembrane region" description="Helical" evidence="2">
    <location>
        <begin position="175"/>
        <end position="193"/>
    </location>
</feature>
<reference evidence="3" key="1">
    <citation type="submission" date="2022-07" db="EMBL/GenBank/DDBJ databases">
        <title>Genome Sequence of Agrocybe chaxingu.</title>
        <authorList>
            <person name="Buettner E."/>
        </authorList>
    </citation>
    <scope>NUCLEOTIDE SEQUENCE</scope>
    <source>
        <strain evidence="3">MP-N11</strain>
    </source>
</reference>
<feature type="compositionally biased region" description="Basic and acidic residues" evidence="1">
    <location>
        <begin position="323"/>
        <end position="350"/>
    </location>
</feature>
<keyword evidence="2" id="KW-1133">Transmembrane helix</keyword>
<sequence length="932" mass="104279">MNRSTVFLTQPTPLSYFKVDQIYPTYRFQFGDYHFTSPNQHSLPPAIPEYAQLPVNPPVPLLRQRLWEVHDRPYLAFMLRSPLAGRAMHQFTIPLNITEGSSGWHLPWDTAKAWKRFEHSLRAVAHQLVSYLKLRHPQINHTWIEPSKPSSYGYFGPHPSEEQARCGIKDSIDGFIVYAAYLSFLICLGRFVGTSRSAPEFFKAAKIEDQDLIVSLLDSGIGRYDANCARVGVFVDARQCPWINVVPFMVKADVPVWLYWGRPPFSVPSNSWISAFAPAEPNSSSAPPISSEGRASSQEVCTDFPEVERHSGQRQGETWEQFQCRRDDMNKAKAEKPEERDARLNRERQNANHPQPGKHGAKVYHWEDVDGFRIRKLLTRYDVTVQWDNWSNSQRVYDSYSNVWDCCSDWGEDREDSDDEDGEYLVIYPRSPAGRRSPAPLPTVDDSSHPPTSSCPSPSPCLAVAVQQVGQAPHPPSEATTQPPSLLHALGQHEESMNVDGPCDLSPKDVPSLNTVPAVTVSAPPAIVSALPAIVPAPLAIVPAPLSIEDLICYQYGYSLRETPYQGLPASFSDVDHPFHHWTTVCRALGGQQLSSMQQNQLPIQDFAIALYSSQRPFHEVPGKYWDLSPWNPTAIYRRESQLCIDIQKFEGEHLCLLLPRGGLDFARNSWVVAVSPMIALECIRRQLCPEPADLALYLVANGTPFLTLRPQPLSPSNPAPPQSSSVCSTAPSIQPLLGSRDKKYKFTIADFNSYESLRQSFLAAMPNARRALSFGGIIARLAKDNLDASSILNGPSDAALAGKQAIFKSSEYAWVDDTLSEAELDLICGTYLIPSSKGAALVSWFPRPNAWASSGLDVHQWTVECEDWFIRRRKEITEDKAQPKNSNTWRRDLRFTQSAPELIRKMNAASLGLLQSTFADALLFAPPSRIQ</sequence>
<feature type="region of interest" description="Disordered" evidence="1">
    <location>
        <begin position="306"/>
        <end position="361"/>
    </location>
</feature>
<dbReference type="Proteomes" id="UP001148786">
    <property type="component" value="Unassembled WGS sequence"/>
</dbReference>
<proteinExistence type="predicted"/>
<keyword evidence="4" id="KW-1185">Reference proteome</keyword>
<evidence type="ECO:0000256" key="2">
    <source>
        <dbReference type="SAM" id="Phobius"/>
    </source>
</evidence>
<gene>
    <name evidence="3" type="ORF">NLJ89_g6294</name>
</gene>